<gene>
    <name evidence="2" type="ORF">A2Z33_03575</name>
</gene>
<feature type="region of interest" description="Disordered" evidence="1">
    <location>
        <begin position="164"/>
        <end position="188"/>
    </location>
</feature>
<evidence type="ECO:0000313" key="2">
    <source>
        <dbReference type="EMBL" id="OGG04207.1"/>
    </source>
</evidence>
<accession>A0A1F5YW61</accession>
<reference evidence="2 3" key="1">
    <citation type="journal article" date="2016" name="Nat. Commun.">
        <title>Thousands of microbial genomes shed light on interconnected biogeochemical processes in an aquifer system.</title>
        <authorList>
            <person name="Anantharaman K."/>
            <person name="Brown C.T."/>
            <person name="Hug L.A."/>
            <person name="Sharon I."/>
            <person name="Castelle C.J."/>
            <person name="Probst A.J."/>
            <person name="Thomas B.C."/>
            <person name="Singh A."/>
            <person name="Wilkins M.J."/>
            <person name="Karaoz U."/>
            <person name="Brodie E.L."/>
            <person name="Williams K.H."/>
            <person name="Hubbard S.S."/>
            <person name="Banfield J.F."/>
        </authorList>
    </citation>
    <scope>NUCLEOTIDE SEQUENCE [LARGE SCALE GENOMIC DNA]</scope>
</reference>
<sequence>MPEITQMPPKPEQMLEGPPEQMGKVIADAAQEMPRGHQELYERLSAMAVELDPDQVMARMEPVVDQAAAKRARTMKIVKTAVVAAAAVGLTAAGLRSGKATEIIGKLAGEGSKLKWLGKPLKRLAEGKVVQYAAKPAEAGVKVVKLAGEPVQKGLSAFVERLKRRKPADSSAGISEIPIEPPAEVRQA</sequence>
<proteinExistence type="predicted"/>
<dbReference type="Proteomes" id="UP000178448">
    <property type="component" value="Unassembled WGS sequence"/>
</dbReference>
<name>A0A1F5YW61_9BACT</name>
<protein>
    <submittedName>
        <fullName evidence="2">Uncharacterized protein</fullName>
    </submittedName>
</protein>
<dbReference type="STRING" id="1798374.A2Z33_03575"/>
<organism evidence="2 3">
    <name type="scientific">Candidatus Gottesmanbacteria bacterium RBG_16_52_11</name>
    <dbReference type="NCBI Taxonomy" id="1798374"/>
    <lineage>
        <taxon>Bacteria</taxon>
        <taxon>Candidatus Gottesmaniibacteriota</taxon>
    </lineage>
</organism>
<dbReference type="AlphaFoldDB" id="A0A1F5YW61"/>
<evidence type="ECO:0000313" key="3">
    <source>
        <dbReference type="Proteomes" id="UP000178448"/>
    </source>
</evidence>
<comment type="caution">
    <text evidence="2">The sequence shown here is derived from an EMBL/GenBank/DDBJ whole genome shotgun (WGS) entry which is preliminary data.</text>
</comment>
<dbReference type="EMBL" id="MFJD01000004">
    <property type="protein sequence ID" value="OGG04207.1"/>
    <property type="molecule type" value="Genomic_DNA"/>
</dbReference>
<evidence type="ECO:0000256" key="1">
    <source>
        <dbReference type="SAM" id="MobiDB-lite"/>
    </source>
</evidence>